<feature type="transmembrane region" description="Helical" evidence="10">
    <location>
        <begin position="91"/>
        <end position="115"/>
    </location>
</feature>
<evidence type="ECO:0000256" key="5">
    <source>
        <dbReference type="ARBA" id="ARBA00022984"/>
    </source>
</evidence>
<organism evidence="12 13">
    <name type="scientific">Candidatus Thiodiazotropha taylori</name>
    <dbReference type="NCBI Taxonomy" id="2792791"/>
    <lineage>
        <taxon>Bacteria</taxon>
        <taxon>Pseudomonadati</taxon>
        <taxon>Pseudomonadota</taxon>
        <taxon>Gammaproteobacteria</taxon>
        <taxon>Chromatiales</taxon>
        <taxon>Sedimenticolaceae</taxon>
        <taxon>Candidatus Thiodiazotropha</taxon>
    </lineage>
</organism>
<feature type="transmembrane region" description="Helical" evidence="10">
    <location>
        <begin position="385"/>
        <end position="405"/>
    </location>
</feature>
<evidence type="ECO:0000256" key="3">
    <source>
        <dbReference type="ARBA" id="ARBA00022692"/>
    </source>
</evidence>
<evidence type="ECO:0000313" key="12">
    <source>
        <dbReference type="EMBL" id="MBT2989168.1"/>
    </source>
</evidence>
<feature type="transmembrane region" description="Helical" evidence="10">
    <location>
        <begin position="135"/>
        <end position="153"/>
    </location>
</feature>
<dbReference type="InterPro" id="IPR051050">
    <property type="entry name" value="Lipid_II_flippase_MurJ/MviN"/>
</dbReference>
<dbReference type="PRINTS" id="PR01806">
    <property type="entry name" value="VIRFACTRMVIN"/>
</dbReference>
<evidence type="ECO:0000256" key="4">
    <source>
        <dbReference type="ARBA" id="ARBA00022960"/>
    </source>
</evidence>
<dbReference type="PIRSF" id="PIRSF002869">
    <property type="entry name" value="MviN"/>
    <property type="match status" value="1"/>
</dbReference>
<comment type="caution">
    <text evidence="12">The sequence shown here is derived from an EMBL/GenBank/DDBJ whole genome shotgun (WGS) entry which is preliminary data.</text>
</comment>
<feature type="transmembrane region" description="Helical" evidence="10">
    <location>
        <begin position="411"/>
        <end position="428"/>
    </location>
</feature>
<evidence type="ECO:0000256" key="10">
    <source>
        <dbReference type="HAMAP-Rule" id="MF_02078"/>
    </source>
</evidence>
<dbReference type="GO" id="GO:0015648">
    <property type="term" value="F:lipid-linked peptidoglycan transporter activity"/>
    <property type="evidence" value="ECO:0007669"/>
    <property type="project" value="UniProtKB-UniRule"/>
</dbReference>
<dbReference type="AlphaFoldDB" id="A0A944MC39"/>
<dbReference type="GO" id="GO:0009252">
    <property type="term" value="P:peptidoglycan biosynthetic process"/>
    <property type="evidence" value="ECO:0007669"/>
    <property type="project" value="UniProtKB-UniRule"/>
</dbReference>
<dbReference type="PANTHER" id="PTHR47019">
    <property type="entry name" value="LIPID II FLIPPASE MURJ"/>
    <property type="match status" value="1"/>
</dbReference>
<evidence type="ECO:0000256" key="11">
    <source>
        <dbReference type="PIRNR" id="PIRNR002869"/>
    </source>
</evidence>
<evidence type="ECO:0000313" key="13">
    <source>
        <dbReference type="Proteomes" id="UP000770889"/>
    </source>
</evidence>
<dbReference type="EMBL" id="JAHHGM010000007">
    <property type="protein sequence ID" value="MBT2989168.1"/>
    <property type="molecule type" value="Genomic_DNA"/>
</dbReference>
<keyword evidence="10 11" id="KW-0961">Cell wall biogenesis/degradation</keyword>
<dbReference type="GO" id="GO:0071555">
    <property type="term" value="P:cell wall organization"/>
    <property type="evidence" value="ECO:0007669"/>
    <property type="project" value="UniProtKB-UniRule"/>
</dbReference>
<gene>
    <name evidence="10 12" type="primary">murJ</name>
    <name evidence="12" type="ORF">KME65_09410</name>
</gene>
<feature type="transmembrane region" description="Helical" evidence="10">
    <location>
        <begin position="483"/>
        <end position="503"/>
    </location>
</feature>
<keyword evidence="10" id="KW-0997">Cell inner membrane</keyword>
<comment type="function">
    <text evidence="8 10 11">Involved in peptidoglycan biosynthesis. Transports lipid-linked peptidoglycan precursors from the inner to the outer leaflet of the cytoplasmic membrane.</text>
</comment>
<feature type="transmembrane region" description="Helical" evidence="10">
    <location>
        <begin position="276"/>
        <end position="294"/>
    </location>
</feature>
<name>A0A944MC39_9GAMM</name>
<dbReference type="PANTHER" id="PTHR47019:SF1">
    <property type="entry name" value="LIPID II FLIPPASE MURJ"/>
    <property type="match status" value="1"/>
</dbReference>
<keyword evidence="10 11" id="KW-0813">Transport</keyword>
<dbReference type="HAMAP" id="MF_02078">
    <property type="entry name" value="MurJ_MviN"/>
    <property type="match status" value="1"/>
</dbReference>
<feature type="transmembrane region" description="Helical" evidence="10">
    <location>
        <begin position="192"/>
        <end position="213"/>
    </location>
</feature>
<evidence type="ECO:0000256" key="1">
    <source>
        <dbReference type="ARBA" id="ARBA00004651"/>
    </source>
</evidence>
<dbReference type="GO" id="GO:0008360">
    <property type="term" value="P:regulation of cell shape"/>
    <property type="evidence" value="ECO:0007669"/>
    <property type="project" value="UniProtKB-UniRule"/>
</dbReference>
<comment type="pathway">
    <text evidence="10">Cell wall biogenesis; peptidoglycan biosynthesis.</text>
</comment>
<accession>A0A944MC39</accession>
<evidence type="ECO:0000256" key="6">
    <source>
        <dbReference type="ARBA" id="ARBA00022989"/>
    </source>
</evidence>
<dbReference type="InterPro" id="IPR004268">
    <property type="entry name" value="MurJ"/>
</dbReference>
<evidence type="ECO:0000256" key="2">
    <source>
        <dbReference type="ARBA" id="ARBA00022475"/>
    </source>
</evidence>
<feature type="transmembrane region" description="Helical" evidence="10">
    <location>
        <begin position="440"/>
        <end position="463"/>
    </location>
</feature>
<dbReference type="GO" id="GO:0005886">
    <property type="term" value="C:plasma membrane"/>
    <property type="evidence" value="ECO:0007669"/>
    <property type="project" value="UniProtKB-SubCell"/>
</dbReference>
<dbReference type="CDD" id="cd13123">
    <property type="entry name" value="MATE_MurJ_like"/>
    <property type="match status" value="1"/>
</dbReference>
<keyword evidence="6 10" id="KW-1133">Transmembrane helix</keyword>
<feature type="transmembrane region" description="Helical" evidence="10">
    <location>
        <begin position="234"/>
        <end position="256"/>
    </location>
</feature>
<keyword evidence="7 10" id="KW-0472">Membrane</keyword>
<evidence type="ECO:0000256" key="8">
    <source>
        <dbReference type="ARBA" id="ARBA00060041"/>
    </source>
</evidence>
<dbReference type="GO" id="GO:0034204">
    <property type="term" value="P:lipid translocation"/>
    <property type="evidence" value="ECO:0007669"/>
    <property type="project" value="TreeGrafter"/>
</dbReference>
<keyword evidence="3 10" id="KW-0812">Transmembrane</keyword>
<keyword evidence="2 10" id="KW-1003">Cell membrane</keyword>
<keyword evidence="5 10" id="KW-0573">Peptidoglycan synthesis</keyword>
<evidence type="ECO:0000256" key="9">
    <source>
        <dbReference type="ARBA" id="ARBA00061532"/>
    </source>
</evidence>
<evidence type="ECO:0000256" key="7">
    <source>
        <dbReference type="ARBA" id="ARBA00023136"/>
    </source>
</evidence>
<dbReference type="Pfam" id="PF03023">
    <property type="entry name" value="MurJ"/>
    <property type="match status" value="1"/>
</dbReference>
<feature type="transmembrane region" description="Helical" evidence="10">
    <location>
        <begin position="356"/>
        <end position="373"/>
    </location>
</feature>
<comment type="similarity">
    <text evidence="9 10 11">Belongs to the MurJ/MviN family.</text>
</comment>
<reference evidence="12 13" key="1">
    <citation type="submission" date="2021-05" db="EMBL/GenBank/DDBJ databases">
        <title>Genetic and Functional Diversity in Clade A Lucinid endosymbionts from the Bahamas.</title>
        <authorList>
            <person name="Giani N.M."/>
            <person name="Engel A.S."/>
            <person name="Campbell B.J."/>
        </authorList>
    </citation>
    <scope>NUCLEOTIDE SEQUENCE [LARGE SCALE GENOMIC DNA]</scope>
    <source>
        <strain evidence="12">LUC16012Gg_MoonRockCtena</strain>
    </source>
</reference>
<dbReference type="NCBIfam" id="TIGR01695">
    <property type="entry name" value="murJ_mviN"/>
    <property type="match status" value="1"/>
</dbReference>
<sequence>MASFFRAFTAVGSHTLLSRILGFVRDLVFAHWFGANAATDAFFVAFKIPNFLRRLFAEGSFSVAFVPILTEYRTKRNKVELQTFADHMAGSLGLVVMLVSIVGVIAAPILVMIFAPGFWNESEGKYELTVEMLTLTFPYLFFITMTAFAGSILNTYNRFWVPAFTPVLLNLSLITCAVWISPQMERPIMALAWGVLIAGMVQFLFQLPFLWRVKLFPRPRLGFRDPGVVRVMRLMVPALFGVSVSQINLLLDTLIASFLVSGSISWLYYSDRLMEFPVGVLGVALGTVILPNLSRRHAENSPRAFSRTLDWALRLNILFGVPAAVGLFLLAGPMLATLFFSDAFDHQDVEMATRSLMAYAPGLMGIMLIKVLAPGFYGRQDTKTPVRIGIIAMTVNMVLNIILVFPLAHAGLALATTLSSGLNAYLLYRALVKGRIYTPAAGWGALLSRTLLASLAMGAFLWWGAGDIAAWLADSVMSRAWRLGGLIVSAILLYFLTLFLLGVRPGQFRSSK</sequence>
<protein>
    <recommendedName>
        <fullName evidence="10">Probable lipid II flippase MurJ</fullName>
    </recommendedName>
</protein>
<feature type="transmembrane region" description="Helical" evidence="10">
    <location>
        <begin position="315"/>
        <end position="336"/>
    </location>
</feature>
<proteinExistence type="inferred from homology"/>
<feature type="transmembrane region" description="Helical" evidence="10">
    <location>
        <begin position="160"/>
        <end position="180"/>
    </location>
</feature>
<comment type="subcellular location">
    <subcellularLocation>
        <location evidence="10">Cell inner membrane</location>
        <topology evidence="10">Multi-pass membrane protein</topology>
    </subcellularLocation>
    <subcellularLocation>
        <location evidence="1">Cell membrane</location>
        <topology evidence="1">Multi-pass membrane protein</topology>
    </subcellularLocation>
</comment>
<dbReference type="Proteomes" id="UP000770889">
    <property type="component" value="Unassembled WGS sequence"/>
</dbReference>
<keyword evidence="4 10" id="KW-0133">Cell shape</keyword>